<dbReference type="AlphaFoldDB" id="A0A8H2K547"/>
<proteinExistence type="predicted"/>
<evidence type="ECO:0000313" key="2">
    <source>
        <dbReference type="Proteomes" id="UP000316560"/>
    </source>
</evidence>
<gene>
    <name evidence="1" type="ORF">FB472_1956</name>
</gene>
<keyword evidence="2" id="KW-1185">Reference proteome</keyword>
<accession>A0A8H2K547</accession>
<dbReference type="Proteomes" id="UP000316560">
    <property type="component" value="Unassembled WGS sequence"/>
</dbReference>
<dbReference type="RefSeq" id="WP_141990684.1">
    <property type="nucleotide sequence ID" value="NZ_VFRA01000001.1"/>
</dbReference>
<evidence type="ECO:0000313" key="1">
    <source>
        <dbReference type="EMBL" id="TQO20325.1"/>
    </source>
</evidence>
<dbReference type="EMBL" id="VFRA01000001">
    <property type="protein sequence ID" value="TQO20325.1"/>
    <property type="molecule type" value="Genomic_DNA"/>
</dbReference>
<sequence length="94" mass="10121">MGKQRNMNEEIAARVLEAHRASFALVTDALTNDDADPRSALGELNDHALLLDIAAALVWHAAGALVTLGETREGALEYVRRAALLQEQNADGNE</sequence>
<name>A0A8H2K547_9MICO</name>
<comment type="caution">
    <text evidence="1">The sequence shown here is derived from an EMBL/GenBank/DDBJ whole genome shotgun (WGS) entry which is preliminary data.</text>
</comment>
<reference evidence="1 2" key="1">
    <citation type="submission" date="2019-06" db="EMBL/GenBank/DDBJ databases">
        <title>Sequencing the genomes of 1000 actinobacteria strains.</title>
        <authorList>
            <person name="Klenk H.-P."/>
        </authorList>
    </citation>
    <scope>NUCLEOTIDE SEQUENCE [LARGE SCALE GENOMIC DNA]</scope>
    <source>
        <strain evidence="1 2">DSM 21947</strain>
    </source>
</reference>
<protein>
    <submittedName>
        <fullName evidence="1">Uncharacterized protein</fullName>
    </submittedName>
</protein>
<organism evidence="1 2">
    <name type="scientific">Rhodoglobus vestalii</name>
    <dbReference type="NCBI Taxonomy" id="193384"/>
    <lineage>
        <taxon>Bacteria</taxon>
        <taxon>Bacillati</taxon>
        <taxon>Actinomycetota</taxon>
        <taxon>Actinomycetes</taxon>
        <taxon>Micrococcales</taxon>
        <taxon>Microbacteriaceae</taxon>
        <taxon>Rhodoglobus</taxon>
    </lineage>
</organism>